<dbReference type="STRING" id="1121353.H924_11860"/>
<dbReference type="RefSeq" id="WP_015652224.1">
    <property type="nucleotide sequence ID" value="NC_020506.1"/>
</dbReference>
<keyword evidence="2" id="KW-0813">Transport</keyword>
<comment type="subcellular location">
    <subcellularLocation>
        <location evidence="1">Cell membrane</location>
        <topology evidence="1">Peripheral membrane protein</topology>
    </subcellularLocation>
</comment>
<keyword evidence="10" id="KW-1185">Reference proteome</keyword>
<proteinExistence type="predicted"/>
<dbReference type="InterPro" id="IPR051535">
    <property type="entry name" value="Siderophore_ABC-ATPase"/>
</dbReference>
<dbReference type="eggNOG" id="COG3910">
    <property type="taxonomic scope" value="Bacteria"/>
</dbReference>
<evidence type="ECO:0000313" key="10">
    <source>
        <dbReference type="Proteomes" id="UP000011760"/>
    </source>
</evidence>
<accession>M1V0I1</accession>
<dbReference type="InterPro" id="IPR003593">
    <property type="entry name" value="AAA+_ATPase"/>
</dbReference>
<evidence type="ECO:0000256" key="4">
    <source>
        <dbReference type="ARBA" id="ARBA00022496"/>
    </source>
</evidence>
<reference evidence="9 10" key="1">
    <citation type="submission" date="2013-02" db="EMBL/GenBank/DDBJ databases">
        <title>The complete genome sequence of Corynebacterium callunae DSM 20147.</title>
        <authorList>
            <person name="Ruckert C."/>
            <person name="Albersmeier A."/>
            <person name="Kalinowski J."/>
        </authorList>
    </citation>
    <scope>NUCLEOTIDE SEQUENCE [LARGE SCALE GENOMIC DNA]</scope>
    <source>
        <strain evidence="9 10">DSM 20147</strain>
    </source>
</reference>
<dbReference type="EMBL" id="CP004354">
    <property type="protein sequence ID" value="AGG67798.1"/>
    <property type="molecule type" value="Genomic_DNA"/>
</dbReference>
<dbReference type="GO" id="GO:0006826">
    <property type="term" value="P:iron ion transport"/>
    <property type="evidence" value="ECO:0007669"/>
    <property type="project" value="UniProtKB-KW"/>
</dbReference>
<dbReference type="KEGG" id="ccn:H924_11860"/>
<dbReference type="Gene3D" id="3.40.50.300">
    <property type="entry name" value="P-loop containing nucleotide triphosphate hydrolases"/>
    <property type="match status" value="2"/>
</dbReference>
<keyword evidence="4" id="KW-0410">Iron transport</keyword>
<dbReference type="AlphaFoldDB" id="M1V0I1"/>
<evidence type="ECO:0000256" key="6">
    <source>
        <dbReference type="ARBA" id="ARBA00023065"/>
    </source>
</evidence>
<feature type="domain" description="AAA+ ATPase" evidence="8">
    <location>
        <begin position="40"/>
        <end position="221"/>
    </location>
</feature>
<dbReference type="GO" id="GO:0016887">
    <property type="term" value="F:ATP hydrolysis activity"/>
    <property type="evidence" value="ECO:0007669"/>
    <property type="project" value="InterPro"/>
</dbReference>
<dbReference type="Pfam" id="PF13304">
    <property type="entry name" value="AAA_21"/>
    <property type="match status" value="1"/>
</dbReference>
<keyword evidence="6" id="KW-0406">Ion transport</keyword>
<evidence type="ECO:0000259" key="8">
    <source>
        <dbReference type="SMART" id="SM00382"/>
    </source>
</evidence>
<dbReference type="Pfam" id="PF13476">
    <property type="entry name" value="AAA_23"/>
    <property type="match status" value="1"/>
</dbReference>
<dbReference type="SUPFAM" id="SSF52540">
    <property type="entry name" value="P-loop containing nucleoside triphosphate hydrolases"/>
    <property type="match status" value="1"/>
</dbReference>
<dbReference type="InterPro" id="IPR027417">
    <property type="entry name" value="P-loop_NTPase"/>
</dbReference>
<keyword evidence="3" id="KW-1003">Cell membrane</keyword>
<protein>
    <submittedName>
        <fullName evidence="9">ABC-type transport system, ATPase component</fullName>
    </submittedName>
</protein>
<dbReference type="SMART" id="SM00382">
    <property type="entry name" value="AAA"/>
    <property type="match status" value="1"/>
</dbReference>
<dbReference type="Proteomes" id="UP000011760">
    <property type="component" value="Chromosome"/>
</dbReference>
<organism evidence="9 10">
    <name type="scientific">Corynebacterium callunae DSM 20147</name>
    <dbReference type="NCBI Taxonomy" id="1121353"/>
    <lineage>
        <taxon>Bacteria</taxon>
        <taxon>Bacillati</taxon>
        <taxon>Actinomycetota</taxon>
        <taxon>Actinomycetes</taxon>
        <taxon>Mycobacteriales</taxon>
        <taxon>Corynebacteriaceae</taxon>
        <taxon>Corynebacterium</taxon>
    </lineage>
</organism>
<dbReference type="CDD" id="cd00267">
    <property type="entry name" value="ABC_ATPase"/>
    <property type="match status" value="1"/>
</dbReference>
<dbReference type="InterPro" id="IPR003959">
    <property type="entry name" value="ATPase_AAA_core"/>
</dbReference>
<dbReference type="InterPro" id="IPR038729">
    <property type="entry name" value="Rad50/SbcC_AAA"/>
</dbReference>
<dbReference type="GO" id="GO:0005524">
    <property type="term" value="F:ATP binding"/>
    <property type="evidence" value="ECO:0007669"/>
    <property type="project" value="InterPro"/>
</dbReference>
<name>M1V0I1_9CORY</name>
<evidence type="ECO:0000256" key="3">
    <source>
        <dbReference type="ARBA" id="ARBA00022475"/>
    </source>
</evidence>
<evidence type="ECO:0000256" key="7">
    <source>
        <dbReference type="ARBA" id="ARBA00023136"/>
    </source>
</evidence>
<dbReference type="GO" id="GO:0005886">
    <property type="term" value="C:plasma membrane"/>
    <property type="evidence" value="ECO:0007669"/>
    <property type="project" value="UniProtKB-SubCell"/>
</dbReference>
<gene>
    <name evidence="9" type="ORF">H924_11860</name>
</gene>
<evidence type="ECO:0000256" key="5">
    <source>
        <dbReference type="ARBA" id="ARBA00023004"/>
    </source>
</evidence>
<evidence type="ECO:0000256" key="1">
    <source>
        <dbReference type="ARBA" id="ARBA00004202"/>
    </source>
</evidence>
<dbReference type="OrthoDB" id="9784297at2"/>
<evidence type="ECO:0000313" key="9">
    <source>
        <dbReference type="EMBL" id="AGG67798.1"/>
    </source>
</evidence>
<keyword evidence="7" id="KW-0472">Membrane</keyword>
<dbReference type="HOGENOM" id="CLU_079631_0_1_11"/>
<dbReference type="GO" id="GO:0006302">
    <property type="term" value="P:double-strand break repair"/>
    <property type="evidence" value="ECO:0007669"/>
    <property type="project" value="InterPro"/>
</dbReference>
<sequence>MSLYIKDIVALESPIGEAALWTVQVPAFKALQRSQIFDFRHPVTLITGENGVGKSTLLEAIAVNAGFRVHGGPFDGSFNSFENPLRNVAKAHFGPQPMAGYFLRAESYFNVAATYGAEAPGWVNLHEMSHGESVMHIVQQGFVGPGLYLLDEPESGLSFIRQMTLLAQLHDIAAGGSQIIMVTHSPVLLAIPGAEIWDFSADGQMRRGVELEETIAFRALRDFMADPVEIADYMVEVTRPE</sequence>
<dbReference type="PATRIC" id="fig|1121353.3.peg.2424"/>
<dbReference type="PANTHER" id="PTHR42771">
    <property type="entry name" value="IRON(3+)-HYDROXAMATE IMPORT ATP-BINDING PROTEIN FHUC"/>
    <property type="match status" value="1"/>
</dbReference>
<evidence type="ECO:0000256" key="2">
    <source>
        <dbReference type="ARBA" id="ARBA00022448"/>
    </source>
</evidence>
<dbReference type="PANTHER" id="PTHR42771:SF2">
    <property type="entry name" value="IRON(3+)-HYDROXAMATE IMPORT ATP-BINDING PROTEIN FHUC"/>
    <property type="match status" value="1"/>
</dbReference>
<keyword evidence="5" id="KW-0408">Iron</keyword>